<comment type="caution">
    <text evidence="2">The sequence shown here is derived from an EMBL/GenBank/DDBJ whole genome shotgun (WGS) entry which is preliminary data.</text>
</comment>
<name>A0A7C5UVZ7_UNCC3</name>
<sequence length="168" mass="19253">MNKFYILIWYILIILVVVLSELLGRLFAWGGLFVSPLVSLVIALWIQDQFSTAITAAGFGAILKDVISGRSNMGWTSLCWILWMVILGISRYYSGGSKWLSMVEAILLFFLLYASDLFVSRSFSLDFKYFSSLSFTSILSWIFGNIIFMIVFYAITKFLLTSIKREKR</sequence>
<feature type="transmembrane region" description="Helical" evidence="1">
    <location>
        <begin position="138"/>
        <end position="160"/>
    </location>
</feature>
<dbReference type="AlphaFoldDB" id="A0A7C5UVZ7"/>
<feature type="transmembrane region" description="Helical" evidence="1">
    <location>
        <begin position="99"/>
        <end position="118"/>
    </location>
</feature>
<keyword evidence="1" id="KW-1133">Transmembrane helix</keyword>
<keyword evidence="1" id="KW-0812">Transmembrane</keyword>
<gene>
    <name evidence="2" type="ORF">ENL96_00405</name>
</gene>
<evidence type="ECO:0000256" key="1">
    <source>
        <dbReference type="SAM" id="Phobius"/>
    </source>
</evidence>
<organism evidence="2">
    <name type="scientific">candidate division CPR3 bacterium</name>
    <dbReference type="NCBI Taxonomy" id="2268181"/>
    <lineage>
        <taxon>Bacteria</taxon>
        <taxon>Bacteria division CPR3</taxon>
    </lineage>
</organism>
<feature type="transmembrane region" description="Helical" evidence="1">
    <location>
        <begin position="73"/>
        <end position="92"/>
    </location>
</feature>
<evidence type="ECO:0000313" key="2">
    <source>
        <dbReference type="EMBL" id="HHR91964.1"/>
    </source>
</evidence>
<protein>
    <recommendedName>
        <fullName evidence="3">Rod shape-determining protein MreD</fullName>
    </recommendedName>
</protein>
<evidence type="ECO:0008006" key="3">
    <source>
        <dbReference type="Google" id="ProtNLM"/>
    </source>
</evidence>
<reference evidence="2" key="1">
    <citation type="journal article" date="2020" name="mSystems">
        <title>Genome- and Community-Level Interaction Insights into Carbon Utilization and Element Cycling Functions of Hydrothermarchaeota in Hydrothermal Sediment.</title>
        <authorList>
            <person name="Zhou Z."/>
            <person name="Liu Y."/>
            <person name="Xu W."/>
            <person name="Pan J."/>
            <person name="Luo Z.H."/>
            <person name="Li M."/>
        </authorList>
    </citation>
    <scope>NUCLEOTIDE SEQUENCE [LARGE SCALE GENOMIC DNA]</scope>
    <source>
        <strain evidence="2">SpSt-1042</strain>
    </source>
</reference>
<proteinExistence type="predicted"/>
<accession>A0A7C5UVZ7</accession>
<keyword evidence="1" id="KW-0472">Membrane</keyword>
<feature type="transmembrane region" description="Helical" evidence="1">
    <location>
        <begin position="6"/>
        <end position="23"/>
    </location>
</feature>
<dbReference type="EMBL" id="DRVY01000015">
    <property type="protein sequence ID" value="HHR91964.1"/>
    <property type="molecule type" value="Genomic_DNA"/>
</dbReference>